<reference evidence="2 3" key="1">
    <citation type="submission" date="2017-11" db="EMBL/GenBank/DDBJ databases">
        <title>Draft Genome Sequence of Sporolactobacillus inulinus NBRC 111894 Isolated from Koso, a Japanese Sugar-Vegetable Fermented Beverage.</title>
        <authorList>
            <person name="Chiou T.Y."/>
            <person name="Oshima K."/>
            <person name="Suda W."/>
            <person name="Hattori M."/>
            <person name="Takahashi T."/>
        </authorList>
    </citation>
    <scope>NUCLEOTIDE SEQUENCE [LARGE SCALE GENOMIC DNA]</scope>
    <source>
        <strain evidence="2 3">NBRC111894</strain>
    </source>
</reference>
<dbReference type="EMBL" id="BEXB01000015">
    <property type="protein sequence ID" value="GAY76569.1"/>
    <property type="molecule type" value="Genomic_DNA"/>
</dbReference>
<protein>
    <submittedName>
        <fullName evidence="2">Uncharacterized protein</fullName>
    </submittedName>
</protein>
<proteinExistence type="predicted"/>
<gene>
    <name evidence="2" type="ORF">NBRC111894_2123</name>
</gene>
<accession>A0A4Y1ZC18</accession>
<keyword evidence="1" id="KW-1133">Transmembrane helix</keyword>
<comment type="caution">
    <text evidence="2">The sequence shown here is derived from an EMBL/GenBank/DDBJ whole genome shotgun (WGS) entry which is preliminary data.</text>
</comment>
<name>A0A4Y1ZC18_9BACL</name>
<evidence type="ECO:0000313" key="2">
    <source>
        <dbReference type="EMBL" id="GAY76569.1"/>
    </source>
</evidence>
<keyword evidence="1" id="KW-0812">Transmembrane</keyword>
<dbReference type="AlphaFoldDB" id="A0A4Y1ZC18"/>
<organism evidence="2 3">
    <name type="scientific">Sporolactobacillus inulinus</name>
    <dbReference type="NCBI Taxonomy" id="2078"/>
    <lineage>
        <taxon>Bacteria</taxon>
        <taxon>Bacillati</taxon>
        <taxon>Bacillota</taxon>
        <taxon>Bacilli</taxon>
        <taxon>Bacillales</taxon>
        <taxon>Sporolactobacillaceae</taxon>
        <taxon>Sporolactobacillus</taxon>
    </lineage>
</organism>
<dbReference type="Proteomes" id="UP000319716">
    <property type="component" value="Unassembled WGS sequence"/>
</dbReference>
<feature type="transmembrane region" description="Helical" evidence="1">
    <location>
        <begin position="12"/>
        <end position="29"/>
    </location>
</feature>
<evidence type="ECO:0000256" key="1">
    <source>
        <dbReference type="SAM" id="Phobius"/>
    </source>
</evidence>
<sequence length="60" mass="6550">MDRSEAFAKKRPVFALHARGLTIGLLFWADVFNTKGAGRGSVLFASGAYPEIFFVGKESI</sequence>
<evidence type="ECO:0000313" key="3">
    <source>
        <dbReference type="Proteomes" id="UP000319716"/>
    </source>
</evidence>
<keyword evidence="1" id="KW-0472">Membrane</keyword>